<evidence type="ECO:0000313" key="2">
    <source>
        <dbReference type="EMBL" id="MCD7450295.1"/>
    </source>
</evidence>
<feature type="non-terminal residue" evidence="2">
    <location>
        <position position="59"/>
    </location>
</feature>
<evidence type="ECO:0000313" key="3">
    <source>
        <dbReference type="Proteomes" id="UP000823775"/>
    </source>
</evidence>
<feature type="region of interest" description="Disordered" evidence="1">
    <location>
        <begin position="1"/>
        <end position="23"/>
    </location>
</feature>
<sequence>MRERRAIGATRPTRRQRTKLAHCRARALPSQACGRVALLRDDGEQNRPLGQRHYDAKWK</sequence>
<proteinExistence type="predicted"/>
<name>A0ABS8RTY9_DATST</name>
<keyword evidence="3" id="KW-1185">Reference proteome</keyword>
<evidence type="ECO:0000256" key="1">
    <source>
        <dbReference type="SAM" id="MobiDB-lite"/>
    </source>
</evidence>
<protein>
    <submittedName>
        <fullName evidence="2">Uncharacterized protein</fullName>
    </submittedName>
</protein>
<organism evidence="2 3">
    <name type="scientific">Datura stramonium</name>
    <name type="common">Jimsonweed</name>
    <name type="synonym">Common thornapple</name>
    <dbReference type="NCBI Taxonomy" id="4076"/>
    <lineage>
        <taxon>Eukaryota</taxon>
        <taxon>Viridiplantae</taxon>
        <taxon>Streptophyta</taxon>
        <taxon>Embryophyta</taxon>
        <taxon>Tracheophyta</taxon>
        <taxon>Spermatophyta</taxon>
        <taxon>Magnoliopsida</taxon>
        <taxon>eudicotyledons</taxon>
        <taxon>Gunneridae</taxon>
        <taxon>Pentapetalae</taxon>
        <taxon>asterids</taxon>
        <taxon>lamiids</taxon>
        <taxon>Solanales</taxon>
        <taxon>Solanaceae</taxon>
        <taxon>Solanoideae</taxon>
        <taxon>Datureae</taxon>
        <taxon>Datura</taxon>
    </lineage>
</organism>
<dbReference type="EMBL" id="JACEIK010000124">
    <property type="protein sequence ID" value="MCD7450295.1"/>
    <property type="molecule type" value="Genomic_DNA"/>
</dbReference>
<accession>A0ABS8RTY9</accession>
<gene>
    <name evidence="2" type="ORF">HAX54_005016</name>
</gene>
<comment type="caution">
    <text evidence="2">The sequence shown here is derived from an EMBL/GenBank/DDBJ whole genome shotgun (WGS) entry which is preliminary data.</text>
</comment>
<feature type="compositionally biased region" description="Basic residues" evidence="1">
    <location>
        <begin position="12"/>
        <end position="23"/>
    </location>
</feature>
<dbReference type="Proteomes" id="UP000823775">
    <property type="component" value="Unassembled WGS sequence"/>
</dbReference>
<reference evidence="2 3" key="1">
    <citation type="journal article" date="2021" name="BMC Genomics">
        <title>Datura genome reveals duplications of psychoactive alkaloid biosynthetic genes and high mutation rate following tissue culture.</title>
        <authorList>
            <person name="Rajewski A."/>
            <person name="Carter-House D."/>
            <person name="Stajich J."/>
            <person name="Litt A."/>
        </authorList>
    </citation>
    <scope>NUCLEOTIDE SEQUENCE [LARGE SCALE GENOMIC DNA]</scope>
    <source>
        <strain evidence="2">AR-01</strain>
    </source>
</reference>